<comment type="function">
    <text evidence="11">Peptidoglycan polymerase that catalyzes glycan chain elongation from lipid-linked precursors.</text>
</comment>
<dbReference type="GO" id="GO:0009252">
    <property type="term" value="P:peptidoglycan biosynthetic process"/>
    <property type="evidence" value="ECO:0007669"/>
    <property type="project" value="UniProtKB-UniRule"/>
</dbReference>
<keyword evidence="7 11" id="KW-0573">Peptidoglycan synthesis</keyword>
<dbReference type="PANTHER" id="PTHR30400">
    <property type="entry name" value="MONOFUNCTIONAL BIOSYNTHETIC PEPTIDOGLYCAN TRANSGLYCOSYLASE"/>
    <property type="match status" value="1"/>
</dbReference>
<keyword evidence="1 11" id="KW-1003">Cell membrane</keyword>
<keyword evidence="3 11" id="KW-0328">Glycosyltransferase</keyword>
<dbReference type="RefSeq" id="WP_183414941.1">
    <property type="nucleotide sequence ID" value="NZ_JACHXA010000001.1"/>
</dbReference>
<sequence>MKRLFKRSARFLLRGALLCFVVSLLWVGLYRIVDPPGTPLMVIRWVEGHPPHRDRVALSQISPHLVRAVIGAEDSRFCLHSGFDWQAIERAWDNNQSGGRLKGASTLTMQTAKNLYLWPGRSWLRKGLEAYFTLLVEAAWSKSRILELYLNNAEWGPGIYGAEAAARHHFSRSAADLSRQQAAQLAAVLPSPLNWSASNPSKNVLNRAATYRQRMAIVERDRLDACLHD</sequence>
<dbReference type="InterPro" id="IPR011812">
    <property type="entry name" value="Pep_trsgly"/>
</dbReference>
<proteinExistence type="inferred from homology"/>
<dbReference type="GO" id="GO:0016763">
    <property type="term" value="F:pentosyltransferase activity"/>
    <property type="evidence" value="ECO:0007669"/>
    <property type="project" value="InterPro"/>
</dbReference>
<evidence type="ECO:0000256" key="1">
    <source>
        <dbReference type="ARBA" id="ARBA00022475"/>
    </source>
</evidence>
<evidence type="ECO:0000256" key="5">
    <source>
        <dbReference type="ARBA" id="ARBA00022692"/>
    </source>
</evidence>
<dbReference type="EMBL" id="JACHXA010000001">
    <property type="protein sequence ID" value="MBB3064129.1"/>
    <property type="molecule type" value="Genomic_DNA"/>
</dbReference>
<evidence type="ECO:0000256" key="3">
    <source>
        <dbReference type="ARBA" id="ARBA00022676"/>
    </source>
</evidence>
<comment type="caution">
    <text evidence="13">The sequence shown here is derived from an EMBL/GenBank/DDBJ whole genome shotgun (WGS) entry which is preliminary data.</text>
</comment>
<evidence type="ECO:0000256" key="2">
    <source>
        <dbReference type="ARBA" id="ARBA00022519"/>
    </source>
</evidence>
<evidence type="ECO:0000259" key="12">
    <source>
        <dbReference type="Pfam" id="PF00912"/>
    </source>
</evidence>
<evidence type="ECO:0000256" key="8">
    <source>
        <dbReference type="ARBA" id="ARBA00022989"/>
    </source>
</evidence>
<evidence type="ECO:0000256" key="6">
    <source>
        <dbReference type="ARBA" id="ARBA00022960"/>
    </source>
</evidence>
<dbReference type="GO" id="GO:0005886">
    <property type="term" value="C:plasma membrane"/>
    <property type="evidence" value="ECO:0007669"/>
    <property type="project" value="UniProtKB-SubCell"/>
</dbReference>
<keyword evidence="10 11" id="KW-0961">Cell wall biogenesis/degradation</keyword>
<dbReference type="Gene3D" id="1.10.3810.10">
    <property type="entry name" value="Biosynthetic peptidoglycan transglycosylase-like"/>
    <property type="match status" value="1"/>
</dbReference>
<comment type="similarity">
    <text evidence="11">Belongs to the glycosyltransferase 51 family.</text>
</comment>
<comment type="pathway">
    <text evidence="11">Cell wall biogenesis; peptidoglycan biosynthesis.</text>
</comment>
<dbReference type="NCBIfam" id="TIGR02070">
    <property type="entry name" value="mono_pep_trsgly"/>
    <property type="match status" value="1"/>
</dbReference>
<evidence type="ECO:0000256" key="11">
    <source>
        <dbReference type="HAMAP-Rule" id="MF_00766"/>
    </source>
</evidence>
<keyword evidence="6 11" id="KW-0133">Cell shape</keyword>
<dbReference type="AlphaFoldDB" id="A0A839SQA4"/>
<dbReference type="SUPFAM" id="SSF53955">
    <property type="entry name" value="Lysozyme-like"/>
    <property type="match status" value="1"/>
</dbReference>
<keyword evidence="2 11" id="KW-0997">Cell inner membrane</keyword>
<evidence type="ECO:0000313" key="13">
    <source>
        <dbReference type="EMBL" id="MBB3064129.1"/>
    </source>
</evidence>
<dbReference type="EC" id="2.4.99.28" evidence="11"/>
<gene>
    <name evidence="11" type="primary">mtgA</name>
    <name evidence="13" type="ORF">FHR98_000394</name>
</gene>
<keyword evidence="8 11" id="KW-1133">Transmembrane helix</keyword>
<dbReference type="InterPro" id="IPR023346">
    <property type="entry name" value="Lysozyme-like_dom_sf"/>
</dbReference>
<keyword evidence="5 11" id="KW-0812">Transmembrane</keyword>
<evidence type="ECO:0000256" key="10">
    <source>
        <dbReference type="ARBA" id="ARBA00023316"/>
    </source>
</evidence>
<comment type="subcellular location">
    <subcellularLocation>
        <location evidence="11">Cell inner membrane</location>
        <topology evidence="11">Single-pass membrane protein</topology>
    </subcellularLocation>
</comment>
<dbReference type="GO" id="GO:0008955">
    <property type="term" value="F:peptidoglycan glycosyltransferase activity"/>
    <property type="evidence" value="ECO:0007669"/>
    <property type="project" value="UniProtKB-UniRule"/>
</dbReference>
<reference evidence="13 14" key="1">
    <citation type="submission" date="2020-08" db="EMBL/GenBank/DDBJ databases">
        <title>Genomic Encyclopedia of Type Strains, Phase III (KMG-III): the genomes of soil and plant-associated and newly described type strains.</title>
        <authorList>
            <person name="Whitman W."/>
        </authorList>
    </citation>
    <scope>NUCLEOTIDE SEQUENCE [LARGE SCALE GENOMIC DNA]</scope>
    <source>
        <strain evidence="13 14">CECT 8803</strain>
    </source>
</reference>
<organism evidence="13 14">
    <name type="scientific">Limibacillus halophilus</name>
    <dbReference type="NCBI Taxonomy" id="1579333"/>
    <lineage>
        <taxon>Bacteria</taxon>
        <taxon>Pseudomonadati</taxon>
        <taxon>Pseudomonadota</taxon>
        <taxon>Alphaproteobacteria</taxon>
        <taxon>Rhodospirillales</taxon>
        <taxon>Rhodovibrionaceae</taxon>
        <taxon>Limibacillus</taxon>
    </lineage>
</organism>
<dbReference type="InterPro" id="IPR036950">
    <property type="entry name" value="PBP_transglycosylase"/>
</dbReference>
<dbReference type="Pfam" id="PF00912">
    <property type="entry name" value="Transgly"/>
    <property type="match status" value="1"/>
</dbReference>
<comment type="catalytic activity">
    <reaction evidence="11">
        <text>[GlcNAc-(1-&gt;4)-Mur2Ac(oyl-L-Ala-gamma-D-Glu-L-Lys-D-Ala-D-Ala)](n)-di-trans,octa-cis-undecaprenyl diphosphate + beta-D-GlcNAc-(1-&gt;4)-Mur2Ac(oyl-L-Ala-gamma-D-Glu-L-Lys-D-Ala-D-Ala)-di-trans,octa-cis-undecaprenyl diphosphate = [GlcNAc-(1-&gt;4)-Mur2Ac(oyl-L-Ala-gamma-D-Glu-L-Lys-D-Ala-D-Ala)](n+1)-di-trans,octa-cis-undecaprenyl diphosphate + di-trans,octa-cis-undecaprenyl diphosphate + H(+)</text>
        <dbReference type="Rhea" id="RHEA:23708"/>
        <dbReference type="Rhea" id="RHEA-COMP:9602"/>
        <dbReference type="Rhea" id="RHEA-COMP:9603"/>
        <dbReference type="ChEBI" id="CHEBI:15378"/>
        <dbReference type="ChEBI" id="CHEBI:58405"/>
        <dbReference type="ChEBI" id="CHEBI:60033"/>
        <dbReference type="ChEBI" id="CHEBI:78435"/>
        <dbReference type="EC" id="2.4.99.28"/>
    </reaction>
</comment>
<dbReference type="HAMAP" id="MF_00766">
    <property type="entry name" value="PGT_MtgA"/>
    <property type="match status" value="1"/>
</dbReference>
<dbReference type="GO" id="GO:0008360">
    <property type="term" value="P:regulation of cell shape"/>
    <property type="evidence" value="ECO:0007669"/>
    <property type="project" value="UniProtKB-KW"/>
</dbReference>
<feature type="domain" description="Glycosyl transferase family 51" evidence="12">
    <location>
        <begin position="49"/>
        <end position="215"/>
    </location>
</feature>
<evidence type="ECO:0000256" key="9">
    <source>
        <dbReference type="ARBA" id="ARBA00023136"/>
    </source>
</evidence>
<dbReference type="Proteomes" id="UP000581135">
    <property type="component" value="Unassembled WGS sequence"/>
</dbReference>
<keyword evidence="14" id="KW-1185">Reference proteome</keyword>
<feature type="transmembrane region" description="Helical" evidence="11">
    <location>
        <begin position="12"/>
        <end position="33"/>
    </location>
</feature>
<dbReference type="GO" id="GO:0009274">
    <property type="term" value="C:peptidoglycan-based cell wall"/>
    <property type="evidence" value="ECO:0007669"/>
    <property type="project" value="InterPro"/>
</dbReference>
<evidence type="ECO:0000256" key="7">
    <source>
        <dbReference type="ARBA" id="ARBA00022984"/>
    </source>
</evidence>
<protein>
    <recommendedName>
        <fullName evidence="11">Biosynthetic peptidoglycan transglycosylase</fullName>
        <ecNumber evidence="11">2.4.99.28</ecNumber>
    </recommendedName>
    <alternativeName>
        <fullName evidence="11">Glycan polymerase</fullName>
    </alternativeName>
    <alternativeName>
        <fullName evidence="11">Peptidoglycan glycosyltransferase MtgA</fullName>
        <shortName evidence="11">PGT</shortName>
    </alternativeName>
</protein>
<evidence type="ECO:0000256" key="4">
    <source>
        <dbReference type="ARBA" id="ARBA00022679"/>
    </source>
</evidence>
<evidence type="ECO:0000313" key="14">
    <source>
        <dbReference type="Proteomes" id="UP000581135"/>
    </source>
</evidence>
<dbReference type="PANTHER" id="PTHR30400:SF0">
    <property type="entry name" value="BIOSYNTHETIC PEPTIDOGLYCAN TRANSGLYCOSYLASE"/>
    <property type="match status" value="1"/>
</dbReference>
<accession>A0A839SQA4</accession>
<name>A0A839SQA4_9PROT</name>
<keyword evidence="4 11" id="KW-0808">Transferase</keyword>
<dbReference type="UniPathway" id="UPA00219"/>
<dbReference type="InterPro" id="IPR001264">
    <property type="entry name" value="Glyco_trans_51"/>
</dbReference>
<dbReference type="GO" id="GO:0071555">
    <property type="term" value="P:cell wall organization"/>
    <property type="evidence" value="ECO:0007669"/>
    <property type="project" value="UniProtKB-KW"/>
</dbReference>
<keyword evidence="9 11" id="KW-0472">Membrane</keyword>